<evidence type="ECO:0000313" key="2">
    <source>
        <dbReference type="EMBL" id="KZT55962.1"/>
    </source>
</evidence>
<protein>
    <submittedName>
        <fullName evidence="3">Uncharacterized protein</fullName>
    </submittedName>
</protein>
<organism evidence="3 4">
    <name type="scientific">Calocera cornea HHB12733</name>
    <dbReference type="NCBI Taxonomy" id="1353952"/>
    <lineage>
        <taxon>Eukaryota</taxon>
        <taxon>Fungi</taxon>
        <taxon>Dikarya</taxon>
        <taxon>Basidiomycota</taxon>
        <taxon>Agaricomycotina</taxon>
        <taxon>Dacrymycetes</taxon>
        <taxon>Dacrymycetales</taxon>
        <taxon>Dacrymycetaceae</taxon>
        <taxon>Calocera</taxon>
    </lineage>
</organism>
<sequence length="111" mass="12682">MAYLRTTICLRLIRCLWSSSFFTSACVMVALFWLRAASCVHLGVCFLSCWRSFCFGSRSFCSRFRAYCFRSNSSASVPASLYSRFLTQAIVEPLAVRRWQWTPPPFGALPP</sequence>
<accession>A0A165F140</accession>
<keyword evidence="1" id="KW-0812">Transmembrane</keyword>
<dbReference type="EMBL" id="KV423986">
    <property type="protein sequence ID" value="KZT55962.1"/>
    <property type="molecule type" value="Genomic_DNA"/>
</dbReference>
<keyword evidence="1" id="KW-0472">Membrane</keyword>
<reference evidence="3 4" key="1">
    <citation type="journal article" date="2016" name="Mol. Biol. Evol.">
        <title>Comparative Genomics of Early-Diverging Mushroom-Forming Fungi Provides Insights into the Origins of Lignocellulose Decay Capabilities.</title>
        <authorList>
            <person name="Nagy L.G."/>
            <person name="Riley R."/>
            <person name="Tritt A."/>
            <person name="Adam C."/>
            <person name="Daum C."/>
            <person name="Floudas D."/>
            <person name="Sun H."/>
            <person name="Yadav J.S."/>
            <person name="Pangilinan J."/>
            <person name="Larsson K.H."/>
            <person name="Matsuura K."/>
            <person name="Barry K."/>
            <person name="Labutti K."/>
            <person name="Kuo R."/>
            <person name="Ohm R.A."/>
            <person name="Bhattacharya S.S."/>
            <person name="Shirouzu T."/>
            <person name="Yoshinaga Y."/>
            <person name="Martin F.M."/>
            <person name="Grigoriev I.V."/>
            <person name="Hibbett D.S."/>
        </authorList>
    </citation>
    <scope>NUCLEOTIDE SEQUENCE [LARGE SCALE GENOMIC DNA]</scope>
    <source>
        <strain evidence="3 4">HHB12733</strain>
    </source>
</reference>
<keyword evidence="1" id="KW-1133">Transmembrane helix</keyword>
<feature type="transmembrane region" description="Helical" evidence="1">
    <location>
        <begin position="12"/>
        <end position="34"/>
    </location>
</feature>
<dbReference type="Proteomes" id="UP000076842">
    <property type="component" value="Unassembled WGS sequence"/>
</dbReference>
<dbReference type="PROSITE" id="PS51257">
    <property type="entry name" value="PROKAR_LIPOPROTEIN"/>
    <property type="match status" value="1"/>
</dbReference>
<proteinExistence type="predicted"/>
<evidence type="ECO:0000313" key="4">
    <source>
        <dbReference type="Proteomes" id="UP000076842"/>
    </source>
</evidence>
<dbReference type="AlphaFoldDB" id="A0A165F140"/>
<keyword evidence="4" id="KW-1185">Reference proteome</keyword>
<evidence type="ECO:0000313" key="3">
    <source>
        <dbReference type="EMBL" id="KZT55967.1"/>
    </source>
</evidence>
<dbReference type="EMBL" id="KV423986">
    <property type="protein sequence ID" value="KZT55967.1"/>
    <property type="molecule type" value="Genomic_DNA"/>
</dbReference>
<gene>
    <name evidence="2" type="ORF">CALCODRAFT_337127</name>
    <name evidence="3" type="ORF">CALCODRAFT_337188</name>
</gene>
<evidence type="ECO:0000256" key="1">
    <source>
        <dbReference type="SAM" id="Phobius"/>
    </source>
</evidence>
<name>A0A165F140_9BASI</name>